<name>A0A0L6CHI1_9MICO</name>
<feature type="transmembrane region" description="Helical" evidence="8">
    <location>
        <begin position="127"/>
        <end position="143"/>
    </location>
</feature>
<dbReference type="InterPro" id="IPR050879">
    <property type="entry name" value="Acyltransferase_3"/>
</dbReference>
<feature type="transmembrane region" description="Helical" evidence="8">
    <location>
        <begin position="215"/>
        <end position="234"/>
    </location>
</feature>
<evidence type="ECO:0000256" key="2">
    <source>
        <dbReference type="ARBA" id="ARBA00022475"/>
    </source>
</evidence>
<dbReference type="Pfam" id="PF01757">
    <property type="entry name" value="Acyl_transf_3"/>
    <property type="match status" value="1"/>
</dbReference>
<dbReference type="GO" id="GO:0005886">
    <property type="term" value="C:plasma membrane"/>
    <property type="evidence" value="ECO:0007669"/>
    <property type="project" value="UniProtKB-SubCell"/>
</dbReference>
<gene>
    <name evidence="10" type="ORF">VV01_09080</name>
</gene>
<keyword evidence="5 8" id="KW-1133">Transmembrane helix</keyword>
<comment type="subcellular location">
    <subcellularLocation>
        <location evidence="1">Cell membrane</location>
        <topology evidence="1">Multi-pass membrane protein</topology>
    </subcellularLocation>
</comment>
<keyword evidence="7" id="KW-0012">Acyltransferase</keyword>
<accession>A0A0L6CHI1</accession>
<dbReference type="GO" id="GO:0009103">
    <property type="term" value="P:lipopolysaccharide biosynthetic process"/>
    <property type="evidence" value="ECO:0007669"/>
    <property type="project" value="TreeGrafter"/>
</dbReference>
<dbReference type="PANTHER" id="PTHR23028">
    <property type="entry name" value="ACETYLTRANSFERASE"/>
    <property type="match status" value="1"/>
</dbReference>
<dbReference type="InterPro" id="IPR036514">
    <property type="entry name" value="SGNH_hydro_sf"/>
</dbReference>
<dbReference type="GO" id="GO:0016747">
    <property type="term" value="F:acyltransferase activity, transferring groups other than amino-acyl groups"/>
    <property type="evidence" value="ECO:0007669"/>
    <property type="project" value="InterPro"/>
</dbReference>
<dbReference type="STRING" id="1631356.VV01_09080"/>
<evidence type="ECO:0000256" key="6">
    <source>
        <dbReference type="ARBA" id="ARBA00023136"/>
    </source>
</evidence>
<evidence type="ECO:0000256" key="8">
    <source>
        <dbReference type="SAM" id="Phobius"/>
    </source>
</evidence>
<dbReference type="Proteomes" id="UP000037397">
    <property type="component" value="Unassembled WGS sequence"/>
</dbReference>
<dbReference type="EMBL" id="LAIR01000002">
    <property type="protein sequence ID" value="KNX37262.1"/>
    <property type="molecule type" value="Genomic_DNA"/>
</dbReference>
<feature type="transmembrane region" description="Helical" evidence="8">
    <location>
        <begin position="240"/>
        <end position="261"/>
    </location>
</feature>
<evidence type="ECO:0000256" key="1">
    <source>
        <dbReference type="ARBA" id="ARBA00004651"/>
    </source>
</evidence>
<reference evidence="11" key="1">
    <citation type="submission" date="2015-03" db="EMBL/GenBank/DDBJ databases">
        <title>Luteipulveratus halotolerans sp. nov., a novel actinobacterium (Dermacoccaceae) from Sarawak, Malaysia.</title>
        <authorList>
            <person name="Juboi H."/>
            <person name="Basik A."/>
            <person name="Shamsul S.S."/>
            <person name="Arnold P."/>
            <person name="Schmitt E.K."/>
            <person name="Sanglier J.-J."/>
            <person name="Yeo T."/>
        </authorList>
    </citation>
    <scope>NUCLEOTIDE SEQUENCE [LARGE SCALE GENOMIC DNA]</scope>
    <source>
        <strain evidence="11">C296001</strain>
    </source>
</reference>
<feature type="domain" description="Acyltransferase 3" evidence="9">
    <location>
        <begin position="16"/>
        <end position="326"/>
    </location>
</feature>
<dbReference type="Gene3D" id="3.40.50.1110">
    <property type="entry name" value="SGNH hydrolase"/>
    <property type="match status" value="1"/>
</dbReference>
<evidence type="ECO:0000256" key="7">
    <source>
        <dbReference type="ARBA" id="ARBA00023315"/>
    </source>
</evidence>
<evidence type="ECO:0000256" key="3">
    <source>
        <dbReference type="ARBA" id="ARBA00022679"/>
    </source>
</evidence>
<feature type="transmembrane region" description="Helical" evidence="8">
    <location>
        <begin position="56"/>
        <end position="76"/>
    </location>
</feature>
<dbReference type="AlphaFoldDB" id="A0A0L6CHI1"/>
<dbReference type="PANTHER" id="PTHR23028:SF53">
    <property type="entry name" value="ACYL_TRANSF_3 DOMAIN-CONTAINING PROTEIN"/>
    <property type="match status" value="1"/>
</dbReference>
<feature type="transmembrane region" description="Helical" evidence="8">
    <location>
        <begin position="282"/>
        <end position="301"/>
    </location>
</feature>
<proteinExistence type="predicted"/>
<evidence type="ECO:0000256" key="5">
    <source>
        <dbReference type="ARBA" id="ARBA00022989"/>
    </source>
</evidence>
<keyword evidence="4 8" id="KW-0812">Transmembrane</keyword>
<protein>
    <recommendedName>
        <fullName evidence="9">Acyltransferase 3 domain-containing protein</fullName>
    </recommendedName>
</protein>
<dbReference type="PATRIC" id="fig|1631356.3.peg.1767"/>
<dbReference type="InterPro" id="IPR002656">
    <property type="entry name" value="Acyl_transf_3_dom"/>
</dbReference>
<evidence type="ECO:0000313" key="10">
    <source>
        <dbReference type="EMBL" id="KNX37262.1"/>
    </source>
</evidence>
<organism evidence="10 11">
    <name type="scientific">Luteipulveratus halotolerans</name>
    <dbReference type="NCBI Taxonomy" id="1631356"/>
    <lineage>
        <taxon>Bacteria</taxon>
        <taxon>Bacillati</taxon>
        <taxon>Actinomycetota</taxon>
        <taxon>Actinomycetes</taxon>
        <taxon>Micrococcales</taxon>
        <taxon>Dermacoccaceae</taxon>
        <taxon>Luteipulveratus</taxon>
    </lineage>
</organism>
<keyword evidence="3" id="KW-0808">Transferase</keyword>
<keyword evidence="6 8" id="KW-0472">Membrane</keyword>
<keyword evidence="11" id="KW-1185">Reference proteome</keyword>
<feature type="transmembrane region" description="Helical" evidence="8">
    <location>
        <begin position="307"/>
        <end position="329"/>
    </location>
</feature>
<evidence type="ECO:0000256" key="4">
    <source>
        <dbReference type="ARBA" id="ARBA00022692"/>
    </source>
</evidence>
<sequence>MLIYHVNGDWAPGGWLGVDLFFVLSGYLITSLLLSEQLRWGSIDLIGFWLSRARRLLPSLVVVCGAVLVAASLWTVPGRRSPVGWDVLSALLYVANWRFLLGDESYFGNLALPSPVRHTWSLSIEEQYYLLFPLLLIGLSAITRNRIVRSAVLLLLALASAAWMVHLYVPGQDPGRVYYGTDTRAFELLVGAAVGSLMAGRAATARRRRSTVDRVIGLAAWPALAVFAVAFFVLPEKSDLPFQGGLLVLALLATLPILAAAGRTPGSLQSVLSLEWLRRLGLISYSLYLWHWPVIVFLNPAQVPIDGAALSLVQIAVSVGLAVITYRYVERPIRTRGFRALIPARPQPSVAVARVAMPVAVLGALALTQSSGSSAAPASAVGGSSHLEPTAGVSATSGVKRSVVLLGNSVPASLTQNHGGDTTVPDVVPTGNVSLGCDPFPGEKLIDGDPVKVSPDCVEWQQEWGKAMRLVSPDVALYFVPQTLVSDFKNDEGVQRFGTAGHDAFIRSSLDHVRTTSLAHGAKRFALTNLACHRMPDFGVNKEIDLINDDERVRHVNAVATAWARTHGVPVIDTFSALCKDGYHGEVNGVPLYQDGIHYTPRSGPIYWRWLAPQIRDIASGKKPASDAGTISR</sequence>
<comment type="caution">
    <text evidence="10">The sequence shown here is derived from an EMBL/GenBank/DDBJ whole genome shotgun (WGS) entry which is preliminary data.</text>
</comment>
<evidence type="ECO:0000313" key="11">
    <source>
        <dbReference type="Proteomes" id="UP000037397"/>
    </source>
</evidence>
<feature type="transmembrane region" description="Helical" evidence="8">
    <location>
        <begin position="350"/>
        <end position="367"/>
    </location>
</feature>
<dbReference type="SUPFAM" id="SSF52266">
    <property type="entry name" value="SGNH hydrolase"/>
    <property type="match status" value="1"/>
</dbReference>
<evidence type="ECO:0000259" key="9">
    <source>
        <dbReference type="Pfam" id="PF01757"/>
    </source>
</evidence>
<feature type="transmembrane region" description="Helical" evidence="8">
    <location>
        <begin position="185"/>
        <end position="203"/>
    </location>
</feature>
<feature type="transmembrane region" description="Helical" evidence="8">
    <location>
        <begin position="150"/>
        <end position="169"/>
    </location>
</feature>
<feature type="transmembrane region" description="Helical" evidence="8">
    <location>
        <begin position="15"/>
        <end position="35"/>
    </location>
</feature>
<keyword evidence="2" id="KW-1003">Cell membrane</keyword>